<dbReference type="SMART" id="SM00752">
    <property type="entry name" value="HTTM"/>
    <property type="match status" value="1"/>
</dbReference>
<dbReference type="Pfam" id="PF22777">
    <property type="entry name" value="VKGC_lumenal_dom"/>
    <property type="match status" value="1"/>
</dbReference>
<feature type="transmembrane region" description="Helical" evidence="7">
    <location>
        <begin position="110"/>
        <end position="128"/>
    </location>
</feature>
<organism evidence="9 10">
    <name type="scientific">Flagellimonas maritima</name>
    <dbReference type="NCBI Taxonomy" id="1383885"/>
    <lineage>
        <taxon>Bacteria</taxon>
        <taxon>Pseudomonadati</taxon>
        <taxon>Bacteroidota</taxon>
        <taxon>Flavobacteriia</taxon>
        <taxon>Flavobacteriales</taxon>
        <taxon>Flavobacteriaceae</taxon>
        <taxon>Flagellimonas</taxon>
    </lineage>
</organism>
<protein>
    <submittedName>
        <fullName evidence="9">Peptidyl-glutamate 4-carboxylase</fullName>
        <ecNumber evidence="9">4.1.1.90</ecNumber>
    </submittedName>
</protein>
<dbReference type="InterPro" id="IPR007782">
    <property type="entry name" value="VKG_COase"/>
</dbReference>
<dbReference type="GO" id="GO:0019842">
    <property type="term" value="F:vitamin binding"/>
    <property type="evidence" value="ECO:0007669"/>
    <property type="project" value="TreeGrafter"/>
</dbReference>
<keyword evidence="4 7" id="KW-0472">Membrane</keyword>
<reference evidence="9 10" key="1">
    <citation type="submission" date="2018-06" db="EMBL/GenBank/DDBJ databases">
        <title>Spongiibacterium sp. HME9304 Genome sequencing and assembly.</title>
        <authorList>
            <person name="Kang H."/>
            <person name="Kim H."/>
            <person name="Joh K."/>
        </authorList>
    </citation>
    <scope>NUCLEOTIDE SEQUENCE [LARGE SCALE GENOMIC DNA]</scope>
    <source>
        <strain evidence="9 10">HME9304</strain>
    </source>
</reference>
<dbReference type="PANTHER" id="PTHR12639">
    <property type="entry name" value="VITAMIN K-DEPENDENT GAMMA-CARBOXYLASE"/>
    <property type="match status" value="1"/>
</dbReference>
<dbReference type="InterPro" id="IPR011020">
    <property type="entry name" value="HTTM-like"/>
</dbReference>
<evidence type="ECO:0000259" key="8">
    <source>
        <dbReference type="SMART" id="SM00752"/>
    </source>
</evidence>
<dbReference type="InterPro" id="IPR053935">
    <property type="entry name" value="VKGC_lumenal_dom"/>
</dbReference>
<keyword evidence="3 7" id="KW-1133">Transmembrane helix</keyword>
<feature type="transmembrane region" description="Helical" evidence="7">
    <location>
        <begin position="235"/>
        <end position="262"/>
    </location>
</feature>
<dbReference type="Pfam" id="PF05090">
    <property type="entry name" value="HTTM"/>
    <property type="match status" value="1"/>
</dbReference>
<evidence type="ECO:0000256" key="7">
    <source>
        <dbReference type="SAM" id="Phobius"/>
    </source>
</evidence>
<evidence type="ECO:0000256" key="4">
    <source>
        <dbReference type="ARBA" id="ARBA00023136"/>
    </source>
</evidence>
<dbReference type="OrthoDB" id="341137at2"/>
<dbReference type="EC" id="4.1.1.90" evidence="9"/>
<feature type="transmembrane region" description="Helical" evidence="7">
    <location>
        <begin position="201"/>
        <end position="223"/>
    </location>
</feature>
<dbReference type="AlphaFoldDB" id="A0A2Z4LUD6"/>
<evidence type="ECO:0000256" key="1">
    <source>
        <dbReference type="ARBA" id="ARBA00004127"/>
    </source>
</evidence>
<evidence type="ECO:0000256" key="5">
    <source>
        <dbReference type="ARBA" id="ARBA00023157"/>
    </source>
</evidence>
<name>A0A2Z4LUD6_9FLAO</name>
<comment type="subcellular location">
    <subcellularLocation>
        <location evidence="1">Endomembrane system</location>
        <topology evidence="1">Multi-pass membrane protein</topology>
    </subcellularLocation>
</comment>
<feature type="transmembrane region" description="Helical" evidence="7">
    <location>
        <begin position="65"/>
        <end position="83"/>
    </location>
</feature>
<dbReference type="EMBL" id="CP030104">
    <property type="protein sequence ID" value="AWX44907.1"/>
    <property type="molecule type" value="Genomic_DNA"/>
</dbReference>
<evidence type="ECO:0000256" key="3">
    <source>
        <dbReference type="ARBA" id="ARBA00022989"/>
    </source>
</evidence>
<dbReference type="InterPro" id="IPR053934">
    <property type="entry name" value="HTTM_dom"/>
</dbReference>
<dbReference type="GO" id="GO:0012505">
    <property type="term" value="C:endomembrane system"/>
    <property type="evidence" value="ECO:0007669"/>
    <property type="project" value="UniProtKB-SubCell"/>
</dbReference>
<keyword evidence="10" id="KW-1185">Reference proteome</keyword>
<keyword evidence="6 9" id="KW-0456">Lyase</keyword>
<evidence type="ECO:0000313" key="10">
    <source>
        <dbReference type="Proteomes" id="UP000248536"/>
    </source>
</evidence>
<keyword evidence="5" id="KW-1015">Disulfide bond</keyword>
<feature type="transmembrane region" description="Helical" evidence="7">
    <location>
        <begin position="20"/>
        <end position="39"/>
    </location>
</feature>
<dbReference type="KEGG" id="spon:HME9304_01912"/>
<feature type="domain" description="HTTM-like" evidence="8">
    <location>
        <begin position="7"/>
        <end position="266"/>
    </location>
</feature>
<dbReference type="PANTHER" id="PTHR12639:SF7">
    <property type="entry name" value="HTTM DOMAIN-CONTAINING PROTEIN"/>
    <property type="match status" value="1"/>
</dbReference>
<keyword evidence="2 7" id="KW-0812">Transmembrane</keyword>
<sequence length="438" mass="52036">MLNQFLFKKIDNAQLVVFRVFYGLLISAECYGAIITGWVRRTLVEPRFTFSFIGFEWLQPLPGDWMYVYFAIMGTLGLMIALGYKYRLSAFTFAVMWTGVYLMQKTSYNNHYYLLMLLAFIMAFLPANRDFSLDAKQNPNFRSTTMFNWIRWMVILQLFIVYTYASVAKLYGDWLDFSIIEILMKSKQNYFLVGDLLQEKWVHKIIAVFGILFDLLIVPALLWKPTRKIAFIFSIFFHLFNSIVFQIGIFPYLSLAFILFFFPPQTIRNIFLKKKTVIVDNTIHVPKNSKWILAILGLYFTIQFLLPLRHYTIPDDVLWTEEGHRLSWRMMLRSRSGTARFKIVSKKTGEENYVKLDDYLTKKQKRKVACYPDFTWQFAQYLKKEYAEKDEEIQVFLEGKVKINNGKYHEFVDPKVDLANVPWKHFSHNEWIRPSQKD</sequence>
<gene>
    <name evidence="9" type="primary">ggcX</name>
    <name evidence="9" type="ORF">HME9304_01912</name>
</gene>
<evidence type="ECO:0000313" key="9">
    <source>
        <dbReference type="EMBL" id="AWX44907.1"/>
    </source>
</evidence>
<evidence type="ECO:0000256" key="2">
    <source>
        <dbReference type="ARBA" id="ARBA00022692"/>
    </source>
</evidence>
<proteinExistence type="predicted"/>
<feature type="transmembrane region" description="Helical" evidence="7">
    <location>
        <begin position="149"/>
        <end position="167"/>
    </location>
</feature>
<evidence type="ECO:0000256" key="6">
    <source>
        <dbReference type="ARBA" id="ARBA00023239"/>
    </source>
</evidence>
<dbReference type="Proteomes" id="UP000248536">
    <property type="component" value="Chromosome"/>
</dbReference>
<dbReference type="GO" id="GO:0008488">
    <property type="term" value="F:gamma-glutamyl carboxylase activity"/>
    <property type="evidence" value="ECO:0007669"/>
    <property type="project" value="UniProtKB-EC"/>
</dbReference>
<accession>A0A2Z4LUD6</accession>
<dbReference type="RefSeq" id="WP_112379780.1">
    <property type="nucleotide sequence ID" value="NZ_CP030104.1"/>
</dbReference>